<evidence type="ECO:0000313" key="2">
    <source>
        <dbReference type="Proteomes" id="UP000499080"/>
    </source>
</evidence>
<organism evidence="1 2">
    <name type="scientific">Araneus ventricosus</name>
    <name type="common">Orbweaver spider</name>
    <name type="synonym">Epeira ventricosa</name>
    <dbReference type="NCBI Taxonomy" id="182803"/>
    <lineage>
        <taxon>Eukaryota</taxon>
        <taxon>Metazoa</taxon>
        <taxon>Ecdysozoa</taxon>
        <taxon>Arthropoda</taxon>
        <taxon>Chelicerata</taxon>
        <taxon>Arachnida</taxon>
        <taxon>Araneae</taxon>
        <taxon>Araneomorphae</taxon>
        <taxon>Entelegynae</taxon>
        <taxon>Araneoidea</taxon>
        <taxon>Araneidae</taxon>
        <taxon>Araneus</taxon>
    </lineage>
</organism>
<dbReference type="Proteomes" id="UP000499080">
    <property type="component" value="Unassembled WGS sequence"/>
</dbReference>
<gene>
    <name evidence="1" type="ORF">AVEN_96699_1</name>
</gene>
<keyword evidence="2" id="KW-1185">Reference proteome</keyword>
<comment type="caution">
    <text evidence="1">The sequence shown here is derived from an EMBL/GenBank/DDBJ whole genome shotgun (WGS) entry which is preliminary data.</text>
</comment>
<proteinExistence type="predicted"/>
<dbReference type="AlphaFoldDB" id="A0A4Y2EA03"/>
<accession>A0A4Y2EA03</accession>
<reference evidence="1 2" key="1">
    <citation type="journal article" date="2019" name="Sci. Rep.">
        <title>Orb-weaving spider Araneus ventricosus genome elucidates the spidroin gene catalogue.</title>
        <authorList>
            <person name="Kono N."/>
            <person name="Nakamura H."/>
            <person name="Ohtoshi R."/>
            <person name="Moran D.A.P."/>
            <person name="Shinohara A."/>
            <person name="Yoshida Y."/>
            <person name="Fujiwara M."/>
            <person name="Mori M."/>
            <person name="Tomita M."/>
            <person name="Arakawa K."/>
        </authorList>
    </citation>
    <scope>NUCLEOTIDE SEQUENCE [LARGE SCALE GENOMIC DNA]</scope>
</reference>
<sequence length="113" mass="13076">MNHVSAFLDHQHLIVDSRDPVATLDHAFAFFLQNHRLIEGCRGLVAEMDHVSVVYFHVSVFRGFSGCWVEQTFRHITCRETLEEHDDNIILIIVKGRIQLIDSYKAPAWNSDK</sequence>
<dbReference type="EMBL" id="BGPR01000531">
    <property type="protein sequence ID" value="GBM25139.1"/>
    <property type="molecule type" value="Genomic_DNA"/>
</dbReference>
<protein>
    <submittedName>
        <fullName evidence="1">Uncharacterized protein</fullName>
    </submittedName>
</protein>
<name>A0A4Y2EA03_ARAVE</name>
<evidence type="ECO:0000313" key="1">
    <source>
        <dbReference type="EMBL" id="GBM25139.1"/>
    </source>
</evidence>